<comment type="caution">
    <text evidence="1">The sequence shown here is derived from an EMBL/GenBank/DDBJ whole genome shotgun (WGS) entry which is preliminary data.</text>
</comment>
<dbReference type="RefSeq" id="WP_303537815.1">
    <property type="nucleotide sequence ID" value="NZ_JAUOQI010000001.1"/>
</dbReference>
<organism evidence="1 2">
    <name type="scientific">Alteromonas stellipolaris</name>
    <dbReference type="NCBI Taxonomy" id="233316"/>
    <lineage>
        <taxon>Bacteria</taxon>
        <taxon>Pseudomonadati</taxon>
        <taxon>Pseudomonadota</taxon>
        <taxon>Gammaproteobacteria</taxon>
        <taxon>Alteromonadales</taxon>
        <taxon>Alteromonadaceae</taxon>
        <taxon>Alteromonas/Salinimonas group</taxon>
        <taxon>Alteromonas</taxon>
    </lineage>
</organism>
<proteinExistence type="predicted"/>
<evidence type="ECO:0000313" key="2">
    <source>
        <dbReference type="Proteomes" id="UP001170717"/>
    </source>
</evidence>
<reference evidence="1" key="1">
    <citation type="submission" date="2023-07" db="EMBL/GenBank/DDBJ databases">
        <title>Genome content predicts the carbon catabolic preferences of heterotrophic bacteria.</title>
        <authorList>
            <person name="Gralka M."/>
        </authorList>
    </citation>
    <scope>NUCLEOTIDE SEQUENCE</scope>
    <source>
        <strain evidence="1">F2M12</strain>
    </source>
</reference>
<gene>
    <name evidence="1" type="ORF">Q4527_00925</name>
</gene>
<dbReference type="EMBL" id="JAUOQI010000001">
    <property type="protein sequence ID" value="MDO6575933.1"/>
    <property type="molecule type" value="Genomic_DNA"/>
</dbReference>
<name>A0AAW7Z0D9_9ALTE</name>
<evidence type="ECO:0008006" key="3">
    <source>
        <dbReference type="Google" id="ProtNLM"/>
    </source>
</evidence>
<evidence type="ECO:0000313" key="1">
    <source>
        <dbReference type="EMBL" id="MDO6575933.1"/>
    </source>
</evidence>
<accession>A0AAW7Z0D9</accession>
<dbReference type="Proteomes" id="UP001170717">
    <property type="component" value="Unassembled WGS sequence"/>
</dbReference>
<sequence length="136" mass="15455">MEKLVQETSEFFNRHWYGDLPEPVWSFDWKWYGPVPNYLLAGLYALFCDDSLIYIGLGRGSVSRGISARLERHVLSKSGEGERYGYVPQEKWKKLGVNRLATIGFPSDFSYLSPALEDYLIGRLQPSANSIGKSVV</sequence>
<protein>
    <recommendedName>
        <fullName evidence="3">GIY-YIG domain-containing protein</fullName>
    </recommendedName>
</protein>
<dbReference type="AlphaFoldDB" id="A0AAW7Z0D9"/>